<feature type="region of interest" description="Disordered" evidence="1">
    <location>
        <begin position="374"/>
        <end position="403"/>
    </location>
</feature>
<dbReference type="InterPro" id="IPR017585">
    <property type="entry name" value="SAF_FlgA"/>
</dbReference>
<dbReference type="PANTHER" id="PTHR36307:SF1">
    <property type="entry name" value="FLAGELLA BASAL BODY P-RING FORMATION PROTEIN FLGA"/>
    <property type="match status" value="1"/>
</dbReference>
<keyword evidence="3" id="KW-0282">Flagellum</keyword>
<evidence type="ECO:0000313" key="3">
    <source>
        <dbReference type="EMBL" id="TWT59949.1"/>
    </source>
</evidence>
<dbReference type="Pfam" id="PF13144">
    <property type="entry name" value="ChapFlgA"/>
    <property type="match status" value="1"/>
</dbReference>
<evidence type="ECO:0000259" key="2">
    <source>
        <dbReference type="Pfam" id="PF13144"/>
    </source>
</evidence>
<reference evidence="3 4" key="1">
    <citation type="submission" date="2019-02" db="EMBL/GenBank/DDBJ databases">
        <title>Deep-cultivation of Planctomycetes and their phenomic and genomic characterization uncovers novel biology.</title>
        <authorList>
            <person name="Wiegand S."/>
            <person name="Jogler M."/>
            <person name="Boedeker C."/>
            <person name="Pinto D."/>
            <person name="Vollmers J."/>
            <person name="Rivas-Marin E."/>
            <person name="Kohn T."/>
            <person name="Peeters S.H."/>
            <person name="Heuer A."/>
            <person name="Rast P."/>
            <person name="Oberbeckmann S."/>
            <person name="Bunk B."/>
            <person name="Jeske O."/>
            <person name="Meyerdierks A."/>
            <person name="Storesund J.E."/>
            <person name="Kallscheuer N."/>
            <person name="Luecker S."/>
            <person name="Lage O.M."/>
            <person name="Pohl T."/>
            <person name="Merkel B.J."/>
            <person name="Hornburger P."/>
            <person name="Mueller R.-W."/>
            <person name="Bruemmer F."/>
            <person name="Labrenz M."/>
            <person name="Spormann A.M."/>
            <person name="Op Den Camp H."/>
            <person name="Overmann J."/>
            <person name="Amann R."/>
            <person name="Jetten M.S.M."/>
            <person name="Mascher T."/>
            <person name="Medema M.H."/>
            <person name="Devos D.P."/>
            <person name="Kaster A.-K."/>
            <person name="Ovreas L."/>
            <person name="Rohde M."/>
            <person name="Galperin M.Y."/>
            <person name="Jogler C."/>
        </authorList>
    </citation>
    <scope>NUCLEOTIDE SEQUENCE [LARGE SCALE GENOMIC DNA]</scope>
    <source>
        <strain evidence="3 4">Pan54</strain>
    </source>
</reference>
<feature type="domain" description="Flagella basal body P-ring formation protein FlgA SAF" evidence="2">
    <location>
        <begin position="208"/>
        <end position="317"/>
    </location>
</feature>
<comment type="caution">
    <text evidence="3">The sequence shown here is derived from an EMBL/GenBank/DDBJ whole genome shotgun (WGS) entry which is preliminary data.</text>
</comment>
<dbReference type="NCBIfam" id="TIGR03170">
    <property type="entry name" value="flgA_cterm"/>
    <property type="match status" value="1"/>
</dbReference>
<dbReference type="Gene3D" id="2.30.30.760">
    <property type="match status" value="1"/>
</dbReference>
<evidence type="ECO:0000256" key="1">
    <source>
        <dbReference type="SAM" id="MobiDB-lite"/>
    </source>
</evidence>
<sequence>MKFLQAIVILSLLTSPVFAVTIRLLPAVQMQGSLVRLGDIAEIAECDQATQKHLEDLTIGPAPAAGREFRIPLDTVRRELALRGIDQTDMRFVGATESIVTQERPKAIPKSVAPIANRQRVEHVEASIRTFLSQQSADLGTIEVTLEESSVATLPVELTPRLTLTIQGGQQPWTGLQQMTVSFTSTEGLPFSFPVACHVTQKPRLLALKHGLPRGQVIREIDLIWIDAESATDGFSEPSAVVGTETSKNIRALAAIQADDIRMLPLVRRNDIVAVTAQIGSISVMRYCKCHEEGTLGQFVTLSPLDSKERIVARVSGYRAAVISMNHQSAHQTPSPTLTQSTVKNLTPVKSTGLELIDTDTPNQPISNAGVIRQTSAQPQMTPLNRSSSSSHRVLANQPAQLP</sequence>
<dbReference type="RefSeq" id="WP_146502125.1">
    <property type="nucleotide sequence ID" value="NZ_SJPG01000001.1"/>
</dbReference>
<dbReference type="InterPro" id="IPR039246">
    <property type="entry name" value="Flagellar_FlgA"/>
</dbReference>
<dbReference type="EMBL" id="SJPG01000001">
    <property type="protein sequence ID" value="TWT59949.1"/>
    <property type="molecule type" value="Genomic_DNA"/>
</dbReference>
<name>A0A5C5XBC9_9PLAN</name>
<dbReference type="OrthoDB" id="247482at2"/>
<keyword evidence="3" id="KW-0966">Cell projection</keyword>
<keyword evidence="3" id="KW-0969">Cilium</keyword>
<proteinExistence type="predicted"/>
<dbReference type="PANTHER" id="PTHR36307">
    <property type="entry name" value="FLAGELLA BASAL BODY P-RING FORMATION PROTEIN FLGA"/>
    <property type="match status" value="1"/>
</dbReference>
<accession>A0A5C5XBC9</accession>
<evidence type="ECO:0000313" key="4">
    <source>
        <dbReference type="Proteomes" id="UP000316095"/>
    </source>
</evidence>
<gene>
    <name evidence="3" type="ORF">Pan54_06600</name>
</gene>
<dbReference type="GO" id="GO:0044780">
    <property type="term" value="P:bacterial-type flagellum assembly"/>
    <property type="evidence" value="ECO:0007669"/>
    <property type="project" value="InterPro"/>
</dbReference>
<organism evidence="3 4">
    <name type="scientific">Rubinisphaera italica</name>
    <dbReference type="NCBI Taxonomy" id="2527969"/>
    <lineage>
        <taxon>Bacteria</taxon>
        <taxon>Pseudomonadati</taxon>
        <taxon>Planctomycetota</taxon>
        <taxon>Planctomycetia</taxon>
        <taxon>Planctomycetales</taxon>
        <taxon>Planctomycetaceae</taxon>
        <taxon>Rubinisphaera</taxon>
    </lineage>
</organism>
<keyword evidence="4" id="KW-1185">Reference proteome</keyword>
<dbReference type="AlphaFoldDB" id="A0A5C5XBC9"/>
<protein>
    <submittedName>
        <fullName evidence="3">Flagellar basal body P-ring biosynthesis protein FlgA</fullName>
    </submittedName>
</protein>
<dbReference type="Proteomes" id="UP000316095">
    <property type="component" value="Unassembled WGS sequence"/>
</dbReference>